<evidence type="ECO:0000313" key="8">
    <source>
        <dbReference type="EMBL" id="ABR57028.1"/>
    </source>
</evidence>
<organism evidence="8 9">
    <name type="scientific">Methanococcus aeolicus (strain ATCC BAA-1280 / DSM 17508 / OCM 812 / Nankai-3)</name>
    <dbReference type="NCBI Taxonomy" id="419665"/>
    <lineage>
        <taxon>Archaea</taxon>
        <taxon>Methanobacteriati</taxon>
        <taxon>Methanobacteriota</taxon>
        <taxon>Methanomada group</taxon>
        <taxon>Methanococci</taxon>
        <taxon>Methanococcales</taxon>
        <taxon>Methanococcaceae</taxon>
        <taxon>Methanococcus</taxon>
    </lineage>
</organism>
<sequence>MDKDNIKKIYKNQRFLNSLTKIKAIAKREILSNIKRKQFILMILLVPVVMILITMATAYFTAEVEDQKIGYIDNFGMDIPPLFKSFNPLKQENITMQFIKYNNTEIGKNAVINGDINAFIIIPKNYLENEPMTIYSKSKTIPSIIRSSIKDIVLSTVLKDKVDEKTYNIVKSPINLEIYSISKKGEEKENIISQMMPFGFAMLLYIAIISVSGLCTNSVIEEKQHRIMELLLTTTNSTNILIGKIIGISFLGLIQMSIWILFALPIISMVALKIPPFLMVSAVVFFVMAYLFYVSLLSGLSSLFTTQKDAGQIISPIIMVQIIPLLILTLIQSNPNHYIIKILSFVPFTAPQVMLMRMSITHIEPLEVYLSMGVMFIFTVLSFISAVKLFKIGSMIYDEEMTIKKVIKIIK</sequence>
<reference evidence="8" key="1">
    <citation type="submission" date="2007-06" db="EMBL/GenBank/DDBJ databases">
        <title>Complete sequence of Methanococcus aeolicus Nankai-3.</title>
        <authorList>
            <consortium name="US DOE Joint Genome Institute"/>
            <person name="Copeland A."/>
            <person name="Lucas S."/>
            <person name="Lapidus A."/>
            <person name="Barry K."/>
            <person name="Glavina del Rio T."/>
            <person name="Dalin E."/>
            <person name="Tice H."/>
            <person name="Pitluck S."/>
            <person name="Chain P."/>
            <person name="Malfatti S."/>
            <person name="Shin M."/>
            <person name="Vergez L."/>
            <person name="Schmutz J."/>
            <person name="Larimer F."/>
            <person name="Land M."/>
            <person name="Hauser L."/>
            <person name="Kyrpides N."/>
            <person name="Lykidis A."/>
            <person name="Sieprawska-Lupa M."/>
            <person name="Whitman W.B."/>
            <person name="Richardson P."/>
        </authorList>
    </citation>
    <scope>NUCLEOTIDE SEQUENCE [LARGE SCALE GENOMIC DNA]</scope>
    <source>
        <strain evidence="8">Nankai-3</strain>
    </source>
</reference>
<evidence type="ECO:0000256" key="6">
    <source>
        <dbReference type="SAM" id="Phobius"/>
    </source>
</evidence>
<accession>A6UX06</accession>
<feature type="transmembrane region" description="Helical" evidence="6">
    <location>
        <begin position="313"/>
        <end position="331"/>
    </location>
</feature>
<dbReference type="KEGG" id="mae:Maeo_1452"/>
<dbReference type="EMBL" id="CP000743">
    <property type="protein sequence ID" value="ABR57028.1"/>
    <property type="molecule type" value="Genomic_DNA"/>
</dbReference>
<feature type="transmembrane region" description="Helical" evidence="6">
    <location>
        <begin position="39"/>
        <end position="62"/>
    </location>
</feature>
<feature type="transmembrane region" description="Helical" evidence="6">
    <location>
        <begin position="368"/>
        <end position="387"/>
    </location>
</feature>
<dbReference type="PANTHER" id="PTHR30294:SF29">
    <property type="entry name" value="MULTIDRUG ABC TRANSPORTER PERMEASE YBHS-RELATED"/>
    <property type="match status" value="1"/>
</dbReference>
<feature type="transmembrane region" description="Helical" evidence="6">
    <location>
        <begin position="198"/>
        <end position="220"/>
    </location>
</feature>
<dbReference type="PANTHER" id="PTHR30294">
    <property type="entry name" value="MEMBRANE COMPONENT OF ABC TRANSPORTER YHHJ-RELATED"/>
    <property type="match status" value="1"/>
</dbReference>
<gene>
    <name evidence="8" type="ordered locus">Maeo_1452</name>
</gene>
<proteinExistence type="predicted"/>
<dbReference type="InterPro" id="IPR013525">
    <property type="entry name" value="ABC2_TM"/>
</dbReference>
<dbReference type="STRING" id="419665.Maeo_1452"/>
<feature type="transmembrane region" description="Helical" evidence="6">
    <location>
        <begin position="274"/>
        <end position="293"/>
    </location>
</feature>
<protein>
    <submittedName>
        <fullName evidence="8">ABC-2 type transport system permease protein</fullName>
    </submittedName>
</protein>
<dbReference type="eggNOG" id="arCOG01462">
    <property type="taxonomic scope" value="Archaea"/>
</dbReference>
<dbReference type="HOGENOM" id="CLU_046841_0_0_2"/>
<dbReference type="InterPro" id="IPR051449">
    <property type="entry name" value="ABC-2_transporter_component"/>
</dbReference>
<evidence type="ECO:0000259" key="7">
    <source>
        <dbReference type="Pfam" id="PF12698"/>
    </source>
</evidence>
<dbReference type="Proteomes" id="UP000001106">
    <property type="component" value="Chromosome"/>
</dbReference>
<keyword evidence="9" id="KW-1185">Reference proteome</keyword>
<comment type="subcellular location">
    <subcellularLocation>
        <location evidence="1">Cell membrane</location>
        <topology evidence="1">Multi-pass membrane protein</topology>
    </subcellularLocation>
</comment>
<keyword evidence="5 6" id="KW-0472">Membrane</keyword>
<dbReference type="GeneID" id="5327162"/>
<dbReference type="GO" id="GO:0140359">
    <property type="term" value="F:ABC-type transporter activity"/>
    <property type="evidence" value="ECO:0007669"/>
    <property type="project" value="InterPro"/>
</dbReference>
<keyword evidence="3 6" id="KW-0812">Transmembrane</keyword>
<evidence type="ECO:0000256" key="3">
    <source>
        <dbReference type="ARBA" id="ARBA00022692"/>
    </source>
</evidence>
<evidence type="ECO:0000256" key="2">
    <source>
        <dbReference type="ARBA" id="ARBA00022475"/>
    </source>
</evidence>
<evidence type="ECO:0000256" key="1">
    <source>
        <dbReference type="ARBA" id="ARBA00004651"/>
    </source>
</evidence>
<evidence type="ECO:0000313" key="9">
    <source>
        <dbReference type="Proteomes" id="UP000001106"/>
    </source>
</evidence>
<evidence type="ECO:0000256" key="4">
    <source>
        <dbReference type="ARBA" id="ARBA00022989"/>
    </source>
</evidence>
<dbReference type="Pfam" id="PF12698">
    <property type="entry name" value="ABC2_membrane_3"/>
    <property type="match status" value="1"/>
</dbReference>
<dbReference type="GO" id="GO:0005886">
    <property type="term" value="C:plasma membrane"/>
    <property type="evidence" value="ECO:0007669"/>
    <property type="project" value="UniProtKB-SubCell"/>
</dbReference>
<dbReference type="RefSeq" id="WP_011974160.1">
    <property type="nucleotide sequence ID" value="NC_009635.1"/>
</dbReference>
<feature type="transmembrane region" description="Helical" evidence="6">
    <location>
        <begin position="240"/>
        <end position="262"/>
    </location>
</feature>
<keyword evidence="4 6" id="KW-1133">Transmembrane helix</keyword>
<feature type="domain" description="ABC-2 type transporter transmembrane" evidence="7">
    <location>
        <begin position="37"/>
        <end position="386"/>
    </location>
</feature>
<dbReference type="OrthoDB" id="146982at2157"/>
<name>A6UX06_META3</name>
<keyword evidence="2" id="KW-1003">Cell membrane</keyword>
<evidence type="ECO:0000256" key="5">
    <source>
        <dbReference type="ARBA" id="ARBA00023136"/>
    </source>
</evidence>
<dbReference type="AlphaFoldDB" id="A6UX06"/>